<evidence type="ECO:0000313" key="4">
    <source>
        <dbReference type="Proteomes" id="UP000054363"/>
    </source>
</evidence>
<evidence type="ECO:0000313" key="3">
    <source>
        <dbReference type="EMBL" id="KFZ30865.1"/>
    </source>
</evidence>
<dbReference type="OrthoDB" id="6240858at2"/>
<dbReference type="Pfam" id="PF22624">
    <property type="entry name" value="AASDHPPT_N"/>
    <property type="match status" value="1"/>
</dbReference>
<dbReference type="EMBL" id="JPER01000003">
    <property type="protein sequence ID" value="KFZ30865.1"/>
    <property type="molecule type" value="Genomic_DNA"/>
</dbReference>
<dbReference type="STRING" id="435908.IDSA_07250"/>
<dbReference type="InterPro" id="IPR050559">
    <property type="entry name" value="P-Pant_transferase_sf"/>
</dbReference>
<dbReference type="InterPro" id="IPR055066">
    <property type="entry name" value="AASDHPPT_N"/>
</dbReference>
<gene>
    <name evidence="3" type="ORF">IDSA_07250</name>
</gene>
<dbReference type="GO" id="GO:0019878">
    <property type="term" value="P:lysine biosynthetic process via aminoadipic acid"/>
    <property type="evidence" value="ECO:0007669"/>
    <property type="project" value="TreeGrafter"/>
</dbReference>
<organism evidence="3 4">
    <name type="scientific">Pseudidiomarina salinarum</name>
    <dbReference type="NCBI Taxonomy" id="435908"/>
    <lineage>
        <taxon>Bacteria</taxon>
        <taxon>Pseudomonadati</taxon>
        <taxon>Pseudomonadota</taxon>
        <taxon>Gammaproteobacteria</taxon>
        <taxon>Alteromonadales</taxon>
        <taxon>Idiomarinaceae</taxon>
        <taxon>Pseudidiomarina</taxon>
    </lineage>
</organism>
<sequence>MMTFTTDLQTLLPQLSPWLSETEAAHALTYQHPARQQQYQGGRALLRQLVCETHGYAPEQVHIRRQPNGAPLLQIAGVSWFCSISHTANAVAVAASPTQPLGIDIEQLKPRRRQDAIIKQYQNGFFVDIGPNDLEGFYQRWTLAEAVTKLEQGLLLKTLRRDPSNYLKKAEFQHQDHCLTCLYRP</sequence>
<keyword evidence="4" id="KW-1185">Reference proteome</keyword>
<evidence type="ECO:0000256" key="1">
    <source>
        <dbReference type="ARBA" id="ARBA00022679"/>
    </source>
</evidence>
<dbReference type="InterPro" id="IPR037143">
    <property type="entry name" value="4-PPantetheinyl_Trfase_dom_sf"/>
</dbReference>
<protein>
    <recommendedName>
        <fullName evidence="2">4'-phosphopantetheinyl transferase N-terminal domain-containing protein</fullName>
    </recommendedName>
</protein>
<dbReference type="GO" id="GO:0008897">
    <property type="term" value="F:holo-[acyl-carrier-protein] synthase activity"/>
    <property type="evidence" value="ECO:0007669"/>
    <property type="project" value="InterPro"/>
</dbReference>
<feature type="domain" description="4'-phosphopantetheinyl transferase N-terminal" evidence="2">
    <location>
        <begin position="20"/>
        <end position="97"/>
    </location>
</feature>
<reference evidence="3 4" key="1">
    <citation type="submission" date="2014-06" db="EMBL/GenBank/DDBJ databases">
        <title>The draft genome sequence of Idiomarina salinarum ISL-52.</title>
        <authorList>
            <person name="Du J."/>
            <person name="Shao Z."/>
        </authorList>
    </citation>
    <scope>NUCLEOTIDE SEQUENCE [LARGE SCALE GENOMIC DNA]</scope>
    <source>
        <strain evidence="3 4">ISL-52</strain>
    </source>
</reference>
<accession>A0A094IT76</accession>
<dbReference type="Proteomes" id="UP000054363">
    <property type="component" value="Unassembled WGS sequence"/>
</dbReference>
<dbReference type="GO" id="GO:0000287">
    <property type="term" value="F:magnesium ion binding"/>
    <property type="evidence" value="ECO:0007669"/>
    <property type="project" value="InterPro"/>
</dbReference>
<dbReference type="GO" id="GO:0005829">
    <property type="term" value="C:cytosol"/>
    <property type="evidence" value="ECO:0007669"/>
    <property type="project" value="TreeGrafter"/>
</dbReference>
<keyword evidence="1" id="KW-0808">Transferase</keyword>
<dbReference type="RefSeq" id="WP_034775385.1">
    <property type="nucleotide sequence ID" value="NZ_JPER01000003.1"/>
</dbReference>
<dbReference type="Gene3D" id="3.90.470.20">
    <property type="entry name" value="4'-phosphopantetheinyl transferase domain"/>
    <property type="match status" value="1"/>
</dbReference>
<name>A0A094IT76_9GAMM</name>
<dbReference type="eggNOG" id="COG2091">
    <property type="taxonomic scope" value="Bacteria"/>
</dbReference>
<evidence type="ECO:0000259" key="2">
    <source>
        <dbReference type="Pfam" id="PF22624"/>
    </source>
</evidence>
<dbReference type="SUPFAM" id="SSF56214">
    <property type="entry name" value="4'-phosphopantetheinyl transferase"/>
    <property type="match status" value="1"/>
</dbReference>
<proteinExistence type="predicted"/>
<comment type="caution">
    <text evidence="3">The sequence shown here is derived from an EMBL/GenBank/DDBJ whole genome shotgun (WGS) entry which is preliminary data.</text>
</comment>
<dbReference type="AlphaFoldDB" id="A0A094IT76"/>
<dbReference type="PANTHER" id="PTHR12215:SF10">
    <property type="entry name" value="L-AMINOADIPATE-SEMIALDEHYDE DEHYDROGENASE-PHOSPHOPANTETHEINYL TRANSFERASE"/>
    <property type="match status" value="1"/>
</dbReference>
<dbReference type="PANTHER" id="PTHR12215">
    <property type="entry name" value="PHOSPHOPANTETHEINE TRANSFERASE"/>
    <property type="match status" value="1"/>
</dbReference>